<dbReference type="EC" id="2.7.7.80" evidence="2"/>
<dbReference type="Pfam" id="PF00899">
    <property type="entry name" value="ThiF"/>
    <property type="match status" value="1"/>
</dbReference>
<evidence type="ECO:0000313" key="3">
    <source>
        <dbReference type="Proteomes" id="UP000377803"/>
    </source>
</evidence>
<dbReference type="PANTHER" id="PTHR10953">
    <property type="entry name" value="UBIQUITIN-ACTIVATING ENZYME E1"/>
    <property type="match status" value="1"/>
</dbReference>
<dbReference type="InterPro" id="IPR045886">
    <property type="entry name" value="ThiF/MoeB/HesA"/>
</dbReference>
<evidence type="ECO:0000313" key="2">
    <source>
        <dbReference type="EMBL" id="QGA80267.1"/>
    </source>
</evidence>
<dbReference type="EMBL" id="CP040089">
    <property type="protein sequence ID" value="QGA80267.1"/>
    <property type="molecule type" value="Genomic_DNA"/>
</dbReference>
<name>A0A5Q0UFB1_9ARCH</name>
<keyword evidence="2" id="KW-0548">Nucleotidyltransferase</keyword>
<dbReference type="KEGG" id="ncon:LC1Nh_0366"/>
<feature type="domain" description="THIF-type NAD/FAD binding fold" evidence="1">
    <location>
        <begin position="2"/>
        <end position="197"/>
    </location>
</feature>
<dbReference type="Gene3D" id="3.40.50.720">
    <property type="entry name" value="NAD(P)-binding Rossmann-like Domain"/>
    <property type="match status" value="1"/>
</dbReference>
<gene>
    <name evidence="2" type="primary">moeB</name>
    <name evidence="2" type="ORF">LC1Nh_0366</name>
</gene>
<evidence type="ECO:0000259" key="1">
    <source>
        <dbReference type="Pfam" id="PF00899"/>
    </source>
</evidence>
<dbReference type="PANTHER" id="PTHR10953:SF102">
    <property type="entry name" value="ADENYLYLTRANSFERASE AND SULFURTRANSFERASE MOCS3"/>
    <property type="match status" value="1"/>
</dbReference>
<keyword evidence="3" id="KW-1185">Reference proteome</keyword>
<dbReference type="InterPro" id="IPR000594">
    <property type="entry name" value="ThiF_NAD_FAD-bd"/>
</dbReference>
<dbReference type="GO" id="GO:0005829">
    <property type="term" value="C:cytosol"/>
    <property type="evidence" value="ECO:0007669"/>
    <property type="project" value="TreeGrafter"/>
</dbReference>
<dbReference type="GO" id="GO:0004792">
    <property type="term" value="F:thiosulfate-cyanide sulfurtransferase activity"/>
    <property type="evidence" value="ECO:0007669"/>
    <property type="project" value="TreeGrafter"/>
</dbReference>
<dbReference type="InterPro" id="IPR035985">
    <property type="entry name" value="Ubiquitin-activating_enz"/>
</dbReference>
<protein>
    <submittedName>
        <fullName evidence="2">Molybdopterin-synthase adenylyltransferase</fullName>
        <ecNumber evidence="2">2.7.7.80</ecNumber>
    </submittedName>
</protein>
<accession>A0A5Q0UFB1</accession>
<reference evidence="3" key="1">
    <citation type="submission" date="2019-05" db="EMBL/GenBank/DDBJ databases">
        <title>Candidatus Nanohalobium constans, a novel model system to study the DPANN nano-sized archaea: genomic and physiological characterization of a nanoarchaeon co-cultured with its chitinotrophic host.</title>
        <authorList>
            <person name="La Cono V."/>
            <person name="Arcadi E."/>
            <person name="Crisafi F."/>
            <person name="Denaro R."/>
            <person name="La Spada G."/>
            <person name="Messina E."/>
            <person name="Smedile F."/>
            <person name="Toshchakov S.V."/>
            <person name="Shevchenko M.A."/>
            <person name="Golyshin P.N."/>
            <person name="Golyshina O.V."/>
            <person name="Ferrer M."/>
            <person name="Rohde M."/>
            <person name="Mushegian A."/>
            <person name="Sorokin D.Y."/>
            <person name="Giuliano L."/>
            <person name="Yakimov M.M."/>
        </authorList>
    </citation>
    <scope>NUCLEOTIDE SEQUENCE [LARGE SCALE GENOMIC DNA]</scope>
    <source>
        <strain evidence="3">LC1Nh</strain>
    </source>
</reference>
<dbReference type="GO" id="GO:0008146">
    <property type="term" value="F:sulfotransferase activity"/>
    <property type="evidence" value="ECO:0007669"/>
    <property type="project" value="TreeGrafter"/>
</dbReference>
<dbReference type="Proteomes" id="UP000377803">
    <property type="component" value="Chromosome"/>
</dbReference>
<dbReference type="RefSeq" id="WP_153550005.1">
    <property type="nucleotide sequence ID" value="NZ_CP040089.1"/>
</dbReference>
<dbReference type="OrthoDB" id="7915at2157"/>
<keyword evidence="2" id="KW-0808">Transferase</keyword>
<dbReference type="AlphaFoldDB" id="A0A5Q0UFB1"/>
<dbReference type="GO" id="GO:0061605">
    <property type="term" value="F:molybdopterin-synthase adenylyltransferase activity"/>
    <property type="evidence" value="ECO:0007669"/>
    <property type="project" value="UniProtKB-EC"/>
</dbReference>
<dbReference type="GeneID" id="42364749"/>
<dbReference type="GO" id="GO:0008641">
    <property type="term" value="F:ubiquitin-like modifier activating enzyme activity"/>
    <property type="evidence" value="ECO:0007669"/>
    <property type="project" value="InterPro"/>
</dbReference>
<organism evidence="2 3">
    <name type="scientific">Candidatus Nanohalobium constans</name>
    <dbReference type="NCBI Taxonomy" id="2565781"/>
    <lineage>
        <taxon>Archaea</taxon>
        <taxon>Candidatus Nanohalarchaeota</taxon>
        <taxon>Candidatus Nanohalobia</taxon>
        <taxon>Candidatus Nanohalobiales</taxon>
        <taxon>Candidatus Nanohalobiaceae</taxon>
        <taxon>Candidatus Nanohalobium</taxon>
    </lineage>
</organism>
<proteinExistence type="predicted"/>
<sequence length="310" mass="34569">MYSRFTTLQNHSEEDQERLENSTAAIIGLGATGSAIAENLARHGVNLIIIDRDYLEEKDAYSSSLYTPEQCEKALPKAKAAEDYLKQFTGVEAYSESFKPDNTDLIEEADIILDGTDNLETRQVINDYSKKQGIPWIYTAAIAEKAYSMPIIDKCFNCMVQKPQKVATCETDGVMREVARVAAAKSVYKAVKMLTGSSVDERLELVDKNRFLKVEDSGCEVCESEVFPHLDQTARVSKLCGRGKYQFEKNISDENIAQAVKAGEKLAENDYLVRIGYEGREITFFRSGRVIVEARDEGHAESLISEVAGI</sequence>
<dbReference type="SUPFAM" id="SSF69572">
    <property type="entry name" value="Activating enzymes of the ubiquitin-like proteins"/>
    <property type="match status" value="1"/>
</dbReference>